<dbReference type="InterPro" id="IPR001370">
    <property type="entry name" value="BIR_rpt"/>
</dbReference>
<dbReference type="OrthoDB" id="6062215at2759"/>
<reference evidence="1" key="1">
    <citation type="submission" date="2021-03" db="EMBL/GenBank/DDBJ databases">
        <authorList>
            <person name="Bekaert M."/>
        </authorList>
    </citation>
    <scope>NUCLEOTIDE SEQUENCE</scope>
</reference>
<sequence>MYDVFIVYDDKDVFTQETLVPVFENQKLEYCSFYDFPGKTKHCILESLDPFPDKILVVISDELCQNEMEKYAITNVLSYAFHFYGNASKMFDHVISFITTGSITRKNGLFQLSETTIIDYNETAAIKDLVSKIRLKLMPFCNILSKNGIAGTLSLNGLSIQHLHSQIFGLIISTQKLCLQIDLDEYFRYRQKHQDHKTVDVLGQSDVLRSPETKVLILLNNNSIKYKKAVSNISNICSTLIGYSSDFKRWKLACSVAGKYGSAEENFLINIYPNVWYEVTRKAVINIAQPRFERYSSLNERKSSFPKVWKDNDSDKVEKIAHAGFFYPGVGYNGQCYSCGCFISNIQYHKTLHTYHASQYPECKFIKQTLSEDEIQNAISQFNNVDKKLYIASYLEEIYCTFESRLETFNRYNISVLDVNRIAEAGFYCVALNIIQCFKCCVRLFHIPQNENIWAIHANISPKCPYIYEKKGKEYLSDLHHSIKNIQFVQIKQL</sequence>
<accession>A0A8S3T3J2</accession>
<dbReference type="SUPFAM" id="SSF52200">
    <property type="entry name" value="Toll/Interleukin receptor TIR domain"/>
    <property type="match status" value="1"/>
</dbReference>
<dbReference type="AlphaFoldDB" id="A0A8S3T3J2"/>
<dbReference type="SMART" id="SM00238">
    <property type="entry name" value="BIR"/>
    <property type="match status" value="2"/>
</dbReference>
<keyword evidence="2" id="KW-1185">Reference proteome</keyword>
<evidence type="ECO:0000313" key="1">
    <source>
        <dbReference type="EMBL" id="CAG2227995.1"/>
    </source>
</evidence>
<protein>
    <submittedName>
        <fullName evidence="1">XIAP</fullName>
        <ecNumber evidence="1">2.3.2.27</ecNumber>
    </submittedName>
</protein>
<dbReference type="GO" id="GO:0005737">
    <property type="term" value="C:cytoplasm"/>
    <property type="evidence" value="ECO:0007669"/>
    <property type="project" value="TreeGrafter"/>
</dbReference>
<dbReference type="Gene3D" id="1.10.1170.10">
    <property type="entry name" value="Inhibitor Of Apoptosis Protein (2mihbC-IAP-1), Chain A"/>
    <property type="match status" value="2"/>
</dbReference>
<evidence type="ECO:0000313" key="2">
    <source>
        <dbReference type="Proteomes" id="UP000683360"/>
    </source>
</evidence>
<dbReference type="PANTHER" id="PTHR10044">
    <property type="entry name" value="INHIBITOR OF APOPTOSIS"/>
    <property type="match status" value="1"/>
</dbReference>
<comment type="caution">
    <text evidence="1">The sequence shown here is derived from an EMBL/GenBank/DDBJ whole genome shotgun (WGS) entry which is preliminary data.</text>
</comment>
<dbReference type="GO" id="GO:0005634">
    <property type="term" value="C:nucleus"/>
    <property type="evidence" value="ECO:0007669"/>
    <property type="project" value="TreeGrafter"/>
</dbReference>
<dbReference type="Pfam" id="PF00653">
    <property type="entry name" value="BIR"/>
    <property type="match status" value="2"/>
</dbReference>
<dbReference type="Proteomes" id="UP000683360">
    <property type="component" value="Unassembled WGS sequence"/>
</dbReference>
<dbReference type="InterPro" id="IPR035897">
    <property type="entry name" value="Toll_tir_struct_dom_sf"/>
</dbReference>
<dbReference type="PROSITE" id="PS50143">
    <property type="entry name" value="BIR_REPEAT_2"/>
    <property type="match status" value="2"/>
</dbReference>
<keyword evidence="1" id="KW-0808">Transferase</keyword>
<proteinExistence type="predicted"/>
<keyword evidence="1" id="KW-0012">Acyltransferase</keyword>
<gene>
    <name evidence="1" type="ORF">MEDL_40972</name>
</gene>
<dbReference type="InterPro" id="IPR050784">
    <property type="entry name" value="IAP"/>
</dbReference>
<dbReference type="EMBL" id="CAJPWZ010001984">
    <property type="protein sequence ID" value="CAG2227995.1"/>
    <property type="molecule type" value="Genomic_DNA"/>
</dbReference>
<dbReference type="GO" id="GO:0061630">
    <property type="term" value="F:ubiquitin protein ligase activity"/>
    <property type="evidence" value="ECO:0007669"/>
    <property type="project" value="UniProtKB-EC"/>
</dbReference>
<dbReference type="SUPFAM" id="SSF57924">
    <property type="entry name" value="Inhibitor of apoptosis (IAP) repeat"/>
    <property type="match status" value="2"/>
</dbReference>
<organism evidence="1 2">
    <name type="scientific">Mytilus edulis</name>
    <name type="common">Blue mussel</name>
    <dbReference type="NCBI Taxonomy" id="6550"/>
    <lineage>
        <taxon>Eukaryota</taxon>
        <taxon>Metazoa</taxon>
        <taxon>Spiralia</taxon>
        <taxon>Lophotrochozoa</taxon>
        <taxon>Mollusca</taxon>
        <taxon>Bivalvia</taxon>
        <taxon>Autobranchia</taxon>
        <taxon>Pteriomorphia</taxon>
        <taxon>Mytilida</taxon>
        <taxon>Mytiloidea</taxon>
        <taxon>Mytilidae</taxon>
        <taxon>Mytilinae</taxon>
        <taxon>Mytilus</taxon>
    </lineage>
</organism>
<name>A0A8S3T3J2_MYTED</name>
<dbReference type="PANTHER" id="PTHR10044:SF139">
    <property type="entry name" value="DEATH-ASSOCIATED INHIBITOR OF APOPTOSIS 2"/>
    <property type="match status" value="1"/>
</dbReference>
<dbReference type="EC" id="2.3.2.27" evidence="1"/>